<feature type="transmembrane region" description="Helical" evidence="3">
    <location>
        <begin position="330"/>
        <end position="350"/>
    </location>
</feature>
<feature type="transmembrane region" description="Helical" evidence="3">
    <location>
        <begin position="196"/>
        <end position="216"/>
    </location>
</feature>
<feature type="transmembrane region" description="Helical" evidence="3">
    <location>
        <begin position="371"/>
        <end position="396"/>
    </location>
</feature>
<keyword evidence="5" id="KW-1185">Reference proteome</keyword>
<proteinExistence type="inferred from homology"/>
<keyword evidence="3" id="KW-0472">Membrane</keyword>
<feature type="transmembrane region" description="Helical" evidence="3">
    <location>
        <begin position="55"/>
        <end position="75"/>
    </location>
</feature>
<dbReference type="OrthoDB" id="181905at2"/>
<feature type="region of interest" description="Disordered" evidence="2">
    <location>
        <begin position="457"/>
        <end position="476"/>
    </location>
</feature>
<dbReference type="Pfam" id="PF13347">
    <property type="entry name" value="MFS_2"/>
    <property type="match status" value="1"/>
</dbReference>
<gene>
    <name evidence="4" type="ORF">GTQ45_14415</name>
</gene>
<dbReference type="InterPro" id="IPR039672">
    <property type="entry name" value="MFS_2"/>
</dbReference>
<dbReference type="InterPro" id="IPR036259">
    <property type="entry name" value="MFS_trans_sf"/>
</dbReference>
<feature type="transmembrane region" description="Helical" evidence="3">
    <location>
        <begin position="306"/>
        <end position="324"/>
    </location>
</feature>
<organism evidence="4 5">
    <name type="scientific">Pyruvatibacter mobilis</name>
    <dbReference type="NCBI Taxonomy" id="1712261"/>
    <lineage>
        <taxon>Bacteria</taxon>
        <taxon>Pseudomonadati</taxon>
        <taxon>Pseudomonadota</taxon>
        <taxon>Alphaproteobacteria</taxon>
        <taxon>Hyphomicrobiales</taxon>
        <taxon>Parvibaculaceae</taxon>
        <taxon>Pyruvatibacter</taxon>
    </lineage>
</organism>
<dbReference type="Proteomes" id="UP000470384">
    <property type="component" value="Unassembled WGS sequence"/>
</dbReference>
<evidence type="ECO:0000313" key="4">
    <source>
        <dbReference type="EMBL" id="NBG96930.1"/>
    </source>
</evidence>
<dbReference type="GeneID" id="300654227"/>
<feature type="transmembrane region" description="Helical" evidence="3">
    <location>
        <begin position="165"/>
        <end position="184"/>
    </location>
</feature>
<feature type="transmembrane region" description="Helical" evidence="3">
    <location>
        <begin position="125"/>
        <end position="145"/>
    </location>
</feature>
<dbReference type="AlphaFoldDB" id="A0A845QFW3"/>
<evidence type="ECO:0000313" key="5">
    <source>
        <dbReference type="Proteomes" id="UP000470384"/>
    </source>
</evidence>
<dbReference type="RefSeq" id="WP_160588922.1">
    <property type="nucleotide sequence ID" value="NZ_BMHN01000001.1"/>
</dbReference>
<dbReference type="CDD" id="cd17332">
    <property type="entry name" value="MFS_MelB_like"/>
    <property type="match status" value="1"/>
</dbReference>
<dbReference type="GO" id="GO:0005886">
    <property type="term" value="C:plasma membrane"/>
    <property type="evidence" value="ECO:0007669"/>
    <property type="project" value="TreeGrafter"/>
</dbReference>
<feature type="transmembrane region" description="Helical" evidence="3">
    <location>
        <begin position="280"/>
        <end position="299"/>
    </location>
</feature>
<dbReference type="PANTHER" id="PTHR11328:SF24">
    <property type="entry name" value="MAJOR FACILITATOR SUPERFAMILY (MFS) PROFILE DOMAIN-CONTAINING PROTEIN"/>
    <property type="match status" value="1"/>
</dbReference>
<reference evidence="4 5" key="1">
    <citation type="journal article" date="2016" name="Int. J. Syst. Evol. Microbiol.">
        <title>Pyruvatibacter mobilis gen. nov., sp. nov., a marine bacterium from the culture broth of Picochlorum sp. 122.</title>
        <authorList>
            <person name="Wang G."/>
            <person name="Tang M."/>
            <person name="Wu H."/>
            <person name="Dai S."/>
            <person name="Li T."/>
            <person name="Chen C."/>
            <person name="He H."/>
            <person name="Fan J."/>
            <person name="Xiang W."/>
            <person name="Li X."/>
        </authorList>
    </citation>
    <scope>NUCLEOTIDE SEQUENCE [LARGE SCALE GENOMIC DNA]</scope>
    <source>
        <strain evidence="4 5">GYP-11</strain>
    </source>
</reference>
<keyword evidence="3" id="KW-0812">Transmembrane</keyword>
<dbReference type="GO" id="GO:0008643">
    <property type="term" value="P:carbohydrate transport"/>
    <property type="evidence" value="ECO:0007669"/>
    <property type="project" value="InterPro"/>
</dbReference>
<feature type="region of interest" description="Disordered" evidence="2">
    <location>
        <begin position="1"/>
        <end position="20"/>
    </location>
</feature>
<comment type="similarity">
    <text evidence="1">Belongs to the sodium:galactoside symporter (TC 2.A.2) family.</text>
</comment>
<dbReference type="Gene3D" id="1.20.1250.20">
    <property type="entry name" value="MFS general substrate transporter like domains"/>
    <property type="match status" value="2"/>
</dbReference>
<accession>A0A845QFW3</accession>
<feature type="transmembrane region" description="Helical" evidence="3">
    <location>
        <begin position="28"/>
        <end position="49"/>
    </location>
</feature>
<sequence>MESRIAPDTTGASGQSDQPRLGNWTKTAFALPAAPIAAMGLPIVVYLPPFYANEMGLGLALVGYIFMITRFWDVFTDPVLGVLSDKYKTRWGRRRHWIVLSVPIMLVSVWMVFMPEAPVSGGYLLIWMVILYIGWTLLTLSHMSWGAELTPDYNERSSVQAFREMALIGGMILVLLMPVFIEAMEPENLGAARVASMGWFVLILLPITVAIAVWVVPERRVPDPVHVRWQEAVRVLVANAPLRRVLVADLISGVSGGIVTGLFLFLAADVLDLKNASLLILVYLTSGCLFVPIIVRLSYKWGKHRTLAYSSLFSAVTVPLIFLVSPGDLLFAVFIWICLGVNMGAGPFLFRSIMADVADHDEVQGHNQRTGLFYSLLTLTNKVGAALAVGITYPALELVGFVPGVENASAAEMGLRMIYVLPPMAIGFIVAWVMWNFPIDEETQSENRRILSQRAAAAEGAGGNAGASIAPLGGSD</sequence>
<evidence type="ECO:0000256" key="2">
    <source>
        <dbReference type="SAM" id="MobiDB-lite"/>
    </source>
</evidence>
<feature type="transmembrane region" description="Helical" evidence="3">
    <location>
        <begin position="96"/>
        <end position="113"/>
    </location>
</feature>
<dbReference type="PANTHER" id="PTHR11328">
    <property type="entry name" value="MAJOR FACILITATOR SUPERFAMILY DOMAIN-CONTAINING PROTEIN"/>
    <property type="match status" value="1"/>
</dbReference>
<name>A0A845QFW3_9HYPH</name>
<keyword evidence="3" id="KW-1133">Transmembrane helix</keyword>
<dbReference type="EMBL" id="WXYQ01000012">
    <property type="protein sequence ID" value="NBG96930.1"/>
    <property type="molecule type" value="Genomic_DNA"/>
</dbReference>
<feature type="transmembrane region" description="Helical" evidence="3">
    <location>
        <begin position="246"/>
        <end position="268"/>
    </location>
</feature>
<comment type="caution">
    <text evidence="4">The sequence shown here is derived from an EMBL/GenBank/DDBJ whole genome shotgun (WGS) entry which is preliminary data.</text>
</comment>
<protein>
    <submittedName>
        <fullName evidence="4">MFS transporter</fullName>
    </submittedName>
</protein>
<dbReference type="GO" id="GO:0015293">
    <property type="term" value="F:symporter activity"/>
    <property type="evidence" value="ECO:0007669"/>
    <property type="project" value="InterPro"/>
</dbReference>
<evidence type="ECO:0000256" key="1">
    <source>
        <dbReference type="ARBA" id="ARBA00009617"/>
    </source>
</evidence>
<evidence type="ECO:0000256" key="3">
    <source>
        <dbReference type="SAM" id="Phobius"/>
    </source>
</evidence>
<dbReference type="SUPFAM" id="SSF103473">
    <property type="entry name" value="MFS general substrate transporter"/>
    <property type="match status" value="1"/>
</dbReference>
<feature type="transmembrane region" description="Helical" evidence="3">
    <location>
        <begin position="416"/>
        <end position="439"/>
    </location>
</feature>